<name>A0A819PXP6_9BILA</name>
<sequence length="154" mass="17390">MISFSIDLNRGDRKICFSRVLTSKLPFFQNPLLDIWHIYAAGDLATMFIYNSGKKVRPVVILSSSMHNKLRGARLIIAPLSSKPSNTALHQFAINPTDTLYEQVLKQKSSILFDSSAMIPPSYVKPTYDGLNEATLEATLIWWRWCINSILVAD</sequence>
<gene>
    <name evidence="1" type="ORF">FNK824_LOCUS27018</name>
</gene>
<dbReference type="InterPro" id="IPR011067">
    <property type="entry name" value="Plasmid_toxin/cell-grow_inhib"/>
</dbReference>
<dbReference type="Gene3D" id="2.30.30.110">
    <property type="match status" value="1"/>
</dbReference>
<dbReference type="EMBL" id="CAJOBE010006879">
    <property type="protein sequence ID" value="CAF4020031.1"/>
    <property type="molecule type" value="Genomic_DNA"/>
</dbReference>
<reference evidence="1" key="1">
    <citation type="submission" date="2021-02" db="EMBL/GenBank/DDBJ databases">
        <authorList>
            <person name="Nowell W R."/>
        </authorList>
    </citation>
    <scope>NUCLEOTIDE SEQUENCE</scope>
</reference>
<comment type="caution">
    <text evidence="1">The sequence shown here is derived from an EMBL/GenBank/DDBJ whole genome shotgun (WGS) entry which is preliminary data.</text>
</comment>
<dbReference type="AlphaFoldDB" id="A0A819PXP6"/>
<proteinExistence type="predicted"/>
<dbReference type="GO" id="GO:0003677">
    <property type="term" value="F:DNA binding"/>
    <property type="evidence" value="ECO:0007669"/>
    <property type="project" value="InterPro"/>
</dbReference>
<protein>
    <submittedName>
        <fullName evidence="1">Uncharacterized protein</fullName>
    </submittedName>
</protein>
<dbReference type="Pfam" id="PF02452">
    <property type="entry name" value="PemK_toxin"/>
    <property type="match status" value="1"/>
</dbReference>
<evidence type="ECO:0000313" key="1">
    <source>
        <dbReference type="EMBL" id="CAF4020031.1"/>
    </source>
</evidence>
<evidence type="ECO:0000313" key="2">
    <source>
        <dbReference type="Proteomes" id="UP000663874"/>
    </source>
</evidence>
<dbReference type="Proteomes" id="UP000663874">
    <property type="component" value="Unassembled WGS sequence"/>
</dbReference>
<organism evidence="1 2">
    <name type="scientific">Rotaria sordida</name>
    <dbReference type="NCBI Taxonomy" id="392033"/>
    <lineage>
        <taxon>Eukaryota</taxon>
        <taxon>Metazoa</taxon>
        <taxon>Spiralia</taxon>
        <taxon>Gnathifera</taxon>
        <taxon>Rotifera</taxon>
        <taxon>Eurotatoria</taxon>
        <taxon>Bdelloidea</taxon>
        <taxon>Philodinida</taxon>
        <taxon>Philodinidae</taxon>
        <taxon>Rotaria</taxon>
    </lineage>
</organism>
<accession>A0A819PXP6</accession>
<dbReference type="SUPFAM" id="SSF50118">
    <property type="entry name" value="Cell growth inhibitor/plasmid maintenance toxic component"/>
    <property type="match status" value="1"/>
</dbReference>
<dbReference type="InterPro" id="IPR003477">
    <property type="entry name" value="PemK-like"/>
</dbReference>